<organism evidence="2 3">
    <name type="scientific">Mangrovibacterium diazotrophicum</name>
    <dbReference type="NCBI Taxonomy" id="1261403"/>
    <lineage>
        <taxon>Bacteria</taxon>
        <taxon>Pseudomonadati</taxon>
        <taxon>Bacteroidota</taxon>
        <taxon>Bacteroidia</taxon>
        <taxon>Marinilabiliales</taxon>
        <taxon>Prolixibacteraceae</taxon>
        <taxon>Mangrovibacterium</taxon>
    </lineage>
</organism>
<feature type="transmembrane region" description="Helical" evidence="1">
    <location>
        <begin position="47"/>
        <end position="73"/>
    </location>
</feature>
<comment type="caution">
    <text evidence="2">The sequence shown here is derived from an EMBL/GenBank/DDBJ whole genome shotgun (WGS) entry which is preliminary data.</text>
</comment>
<accession>A0A419VXI0</accession>
<evidence type="ECO:0000313" key="2">
    <source>
        <dbReference type="EMBL" id="RKD87928.1"/>
    </source>
</evidence>
<sequence>MKTQHIKQLIQNDSVGKANPATEERLQKAFLARSASYRVHQNSFAGFFAWLFTSNQLATKLAIAGLLIGFLAIRPAFNLNPQFPVTADSTRVDQSRVLDSALLILPSDTTGERRF</sequence>
<gene>
    <name evidence="2" type="ORF">BC643_3936</name>
</gene>
<dbReference type="OrthoDB" id="10002823at2"/>
<dbReference type="RefSeq" id="WP_120274943.1">
    <property type="nucleotide sequence ID" value="NZ_RAPN01000003.1"/>
</dbReference>
<keyword evidence="1" id="KW-1133">Transmembrane helix</keyword>
<evidence type="ECO:0000256" key="1">
    <source>
        <dbReference type="SAM" id="Phobius"/>
    </source>
</evidence>
<dbReference type="EMBL" id="RAPN01000003">
    <property type="protein sequence ID" value="RKD87928.1"/>
    <property type="molecule type" value="Genomic_DNA"/>
</dbReference>
<name>A0A419VXI0_9BACT</name>
<proteinExistence type="predicted"/>
<dbReference type="Proteomes" id="UP000283387">
    <property type="component" value="Unassembled WGS sequence"/>
</dbReference>
<reference evidence="2 3" key="1">
    <citation type="submission" date="2018-09" db="EMBL/GenBank/DDBJ databases">
        <title>Genomic Encyclopedia of Archaeal and Bacterial Type Strains, Phase II (KMG-II): from individual species to whole genera.</title>
        <authorList>
            <person name="Goeker M."/>
        </authorList>
    </citation>
    <scope>NUCLEOTIDE SEQUENCE [LARGE SCALE GENOMIC DNA]</scope>
    <source>
        <strain evidence="2 3">DSM 27148</strain>
    </source>
</reference>
<dbReference type="AlphaFoldDB" id="A0A419VXI0"/>
<keyword evidence="1" id="KW-0812">Transmembrane</keyword>
<protein>
    <submittedName>
        <fullName evidence="2">Uncharacterized protein</fullName>
    </submittedName>
</protein>
<evidence type="ECO:0000313" key="3">
    <source>
        <dbReference type="Proteomes" id="UP000283387"/>
    </source>
</evidence>
<keyword evidence="3" id="KW-1185">Reference proteome</keyword>
<keyword evidence="1" id="KW-0472">Membrane</keyword>